<dbReference type="Pfam" id="PF22936">
    <property type="entry name" value="Pol_BBD"/>
    <property type="match status" value="1"/>
</dbReference>
<accession>A0A151SKN2</accession>
<dbReference type="EMBL" id="CM003613">
    <property type="protein sequence ID" value="KYP55380.1"/>
    <property type="molecule type" value="Genomic_DNA"/>
</dbReference>
<reference evidence="3 4" key="1">
    <citation type="journal article" date="2012" name="Nat. Biotechnol.">
        <title>Draft genome sequence of pigeonpea (Cajanus cajan), an orphan legume crop of resource-poor farmers.</title>
        <authorList>
            <person name="Varshney R.K."/>
            <person name="Chen W."/>
            <person name="Li Y."/>
            <person name="Bharti A.K."/>
            <person name="Saxena R.K."/>
            <person name="Schlueter J.A."/>
            <person name="Donoghue M.T."/>
            <person name="Azam S."/>
            <person name="Fan G."/>
            <person name="Whaley A.M."/>
            <person name="Farmer A.D."/>
            <person name="Sheridan J."/>
            <person name="Iwata A."/>
            <person name="Tuteja R."/>
            <person name="Penmetsa R.V."/>
            <person name="Wu W."/>
            <person name="Upadhyaya H.D."/>
            <person name="Yang S.P."/>
            <person name="Shah T."/>
            <person name="Saxena K.B."/>
            <person name="Michael T."/>
            <person name="McCombie W.R."/>
            <person name="Yang B."/>
            <person name="Zhang G."/>
            <person name="Yang H."/>
            <person name="Wang J."/>
            <person name="Spillane C."/>
            <person name="Cook D.R."/>
            <person name="May G.D."/>
            <person name="Xu X."/>
            <person name="Jackson S.A."/>
        </authorList>
    </citation>
    <scope>NUCLEOTIDE SEQUENCE [LARGE SCALE GENOMIC DNA]</scope>
    <source>
        <strain evidence="4">cv. Asha</strain>
    </source>
</reference>
<evidence type="ECO:0000259" key="2">
    <source>
        <dbReference type="Pfam" id="PF22936"/>
    </source>
</evidence>
<proteinExistence type="predicted"/>
<dbReference type="Gramene" id="C.cajan_01554.t">
    <property type="protein sequence ID" value="C.cajan_01554.t.cds1"/>
    <property type="gene ID" value="C.cajan_01554"/>
</dbReference>
<dbReference type="InterPro" id="IPR054722">
    <property type="entry name" value="PolX-like_BBD"/>
</dbReference>
<dbReference type="AlphaFoldDB" id="A0A151SKN2"/>
<evidence type="ECO:0000313" key="4">
    <source>
        <dbReference type="Proteomes" id="UP000075243"/>
    </source>
</evidence>
<feature type="domain" description="Retrovirus-related Pol polyprotein from transposon TNT 1-94-like beta-barrel" evidence="2">
    <location>
        <begin position="1"/>
        <end position="67"/>
    </location>
</feature>
<gene>
    <name evidence="3" type="ORF">KK1_001592</name>
</gene>
<organism evidence="3 4">
    <name type="scientific">Cajanus cajan</name>
    <name type="common">Pigeon pea</name>
    <name type="synonym">Cajanus indicus</name>
    <dbReference type="NCBI Taxonomy" id="3821"/>
    <lineage>
        <taxon>Eukaryota</taxon>
        <taxon>Viridiplantae</taxon>
        <taxon>Streptophyta</taxon>
        <taxon>Embryophyta</taxon>
        <taxon>Tracheophyta</taxon>
        <taxon>Spermatophyta</taxon>
        <taxon>Magnoliopsida</taxon>
        <taxon>eudicotyledons</taxon>
        <taxon>Gunneridae</taxon>
        <taxon>Pentapetalae</taxon>
        <taxon>rosids</taxon>
        <taxon>fabids</taxon>
        <taxon>Fabales</taxon>
        <taxon>Fabaceae</taxon>
        <taxon>Papilionoideae</taxon>
        <taxon>50 kb inversion clade</taxon>
        <taxon>NPAAA clade</taxon>
        <taxon>indigoferoid/millettioid clade</taxon>
        <taxon>Phaseoleae</taxon>
        <taxon>Cajanus</taxon>
    </lineage>
</organism>
<keyword evidence="4" id="KW-1185">Reference proteome</keyword>
<dbReference type="Proteomes" id="UP000075243">
    <property type="component" value="Chromosome 11"/>
</dbReference>
<sequence length="139" mass="15821">MTVDKNKFITLQEKESGGVTYGDNNKGKILGSGTTGNNSNTLIEDILYVEGLKYNLLSISQLFCDKNYNVFFNNECCMISDKNNNETLFVGKRNNNIYILYLDHTSSNISCISSNDNLTWLWHRRIAHVNVDKLNRLAT</sequence>
<dbReference type="Pfam" id="PF13976">
    <property type="entry name" value="gag_pre-integrs"/>
    <property type="match status" value="1"/>
</dbReference>
<evidence type="ECO:0000313" key="3">
    <source>
        <dbReference type="EMBL" id="KYP55380.1"/>
    </source>
</evidence>
<feature type="domain" description="GAG-pre-integrase" evidence="1">
    <location>
        <begin position="96"/>
        <end position="138"/>
    </location>
</feature>
<name>A0A151SKN2_CAJCA</name>
<protein>
    <submittedName>
        <fullName evidence="3">Uncharacterized protein</fullName>
    </submittedName>
</protein>
<dbReference type="InterPro" id="IPR025724">
    <property type="entry name" value="GAG-pre-integrase_dom"/>
</dbReference>
<evidence type="ECO:0000259" key="1">
    <source>
        <dbReference type="Pfam" id="PF13976"/>
    </source>
</evidence>